<gene>
    <name evidence="3" type="ORF">COCNU_06G002830</name>
</gene>
<protein>
    <submittedName>
        <fullName evidence="3">Putative VQ motif-containing protein 10</fullName>
    </submittedName>
</protein>
<reference evidence="3" key="1">
    <citation type="journal article" date="2017" name="Gigascience">
        <title>The genome draft of coconut (Cocos nucifera).</title>
        <authorList>
            <person name="Xiao Y."/>
            <person name="Xu P."/>
            <person name="Fan H."/>
            <person name="Baudouin L."/>
            <person name="Xia W."/>
            <person name="Bocs S."/>
            <person name="Xu J."/>
            <person name="Li Q."/>
            <person name="Guo A."/>
            <person name="Zhou L."/>
            <person name="Li J."/>
            <person name="Wu Y."/>
            <person name="Ma Z."/>
            <person name="Armero A."/>
            <person name="Issali A.E."/>
            <person name="Liu N."/>
            <person name="Peng M."/>
            <person name="Yang Y."/>
        </authorList>
    </citation>
    <scope>NUCLEOTIDE SEQUENCE</scope>
    <source>
        <tissue evidence="3">Spear leaf of Hainan Tall coconut</tissue>
    </source>
</reference>
<evidence type="ECO:0000259" key="2">
    <source>
        <dbReference type="Pfam" id="PF05678"/>
    </source>
</evidence>
<feature type="compositionally biased region" description="Polar residues" evidence="1">
    <location>
        <begin position="44"/>
        <end position="59"/>
    </location>
</feature>
<feature type="region of interest" description="Disordered" evidence="1">
    <location>
        <begin position="30"/>
        <end position="74"/>
    </location>
</feature>
<evidence type="ECO:0000313" key="3">
    <source>
        <dbReference type="EMBL" id="KAG1346454.1"/>
    </source>
</evidence>
<reference evidence="3" key="2">
    <citation type="submission" date="2019-07" db="EMBL/GenBank/DDBJ databases">
        <authorList>
            <person name="Yang Y."/>
            <person name="Bocs S."/>
            <person name="Baudouin L."/>
        </authorList>
    </citation>
    <scope>NUCLEOTIDE SEQUENCE</scope>
    <source>
        <tissue evidence="3">Spear leaf of Hainan Tall coconut</tissue>
    </source>
</reference>
<keyword evidence="4" id="KW-1185">Reference proteome</keyword>
<comment type="caution">
    <text evidence="3">The sequence shown here is derived from an EMBL/GenBank/DDBJ whole genome shotgun (WGS) entry which is preliminary data.</text>
</comment>
<dbReference type="OrthoDB" id="691083at2759"/>
<dbReference type="EMBL" id="CM017877">
    <property type="protein sequence ID" value="KAG1346454.1"/>
    <property type="molecule type" value="Genomic_DNA"/>
</dbReference>
<dbReference type="Pfam" id="PF05678">
    <property type="entry name" value="VQ"/>
    <property type="match status" value="1"/>
</dbReference>
<dbReference type="InterPro" id="IPR039608">
    <property type="entry name" value="VQ_1/10"/>
</dbReference>
<feature type="domain" description="VQ" evidence="2">
    <location>
        <begin position="10"/>
        <end position="36"/>
    </location>
</feature>
<evidence type="ECO:0000256" key="1">
    <source>
        <dbReference type="SAM" id="MobiDB-lite"/>
    </source>
</evidence>
<dbReference type="Proteomes" id="UP000797356">
    <property type="component" value="Chromosome 6"/>
</dbReference>
<accession>A0A8K0IA60</accession>
<dbReference type="AlphaFoldDB" id="A0A8K0IA60"/>
<evidence type="ECO:0000313" key="4">
    <source>
        <dbReference type="Proteomes" id="UP000797356"/>
    </source>
</evidence>
<dbReference type="PANTHER" id="PTHR34777:SF1">
    <property type="entry name" value="VQ MOTIF-CONTAINING PROTEIN 10"/>
    <property type="match status" value="1"/>
</dbReference>
<name>A0A8K0IA60_COCNU</name>
<sequence>MSSEGTRVKIIETKFVETDTTHFKSIVQSLTGKDSTVGPAQASEEPSGSGHQTGRTQESIGGVGGGRERGNHPAPAARVQQGECVCVCNGANIIGRLFLVSLLPHICMEKREMDGLWQPASVRQQNI</sequence>
<dbReference type="InterPro" id="IPR008889">
    <property type="entry name" value="VQ"/>
</dbReference>
<dbReference type="PANTHER" id="PTHR34777">
    <property type="entry name" value="VQ MOTIF-CONTAINING PROTEIN 10"/>
    <property type="match status" value="1"/>
</dbReference>
<organism evidence="3 4">
    <name type="scientific">Cocos nucifera</name>
    <name type="common">Coconut palm</name>
    <dbReference type="NCBI Taxonomy" id="13894"/>
    <lineage>
        <taxon>Eukaryota</taxon>
        <taxon>Viridiplantae</taxon>
        <taxon>Streptophyta</taxon>
        <taxon>Embryophyta</taxon>
        <taxon>Tracheophyta</taxon>
        <taxon>Spermatophyta</taxon>
        <taxon>Magnoliopsida</taxon>
        <taxon>Liliopsida</taxon>
        <taxon>Arecaceae</taxon>
        <taxon>Arecoideae</taxon>
        <taxon>Cocoseae</taxon>
        <taxon>Attaleinae</taxon>
        <taxon>Cocos</taxon>
    </lineage>
</organism>
<proteinExistence type="predicted"/>